<feature type="region of interest" description="Disordered" evidence="1">
    <location>
        <begin position="210"/>
        <end position="240"/>
    </location>
</feature>
<evidence type="ECO:0000256" key="1">
    <source>
        <dbReference type="SAM" id="MobiDB-lite"/>
    </source>
</evidence>
<proteinExistence type="predicted"/>
<feature type="compositionally biased region" description="Basic and acidic residues" evidence="1">
    <location>
        <begin position="230"/>
        <end position="240"/>
    </location>
</feature>
<dbReference type="AlphaFoldDB" id="A0A6J2TJ91"/>
<dbReference type="GeneID" id="115624814"/>
<keyword evidence="2" id="KW-1185">Reference proteome</keyword>
<dbReference type="Proteomes" id="UP000504634">
    <property type="component" value="Unplaced"/>
</dbReference>
<reference evidence="3" key="1">
    <citation type="submission" date="2025-08" db="UniProtKB">
        <authorList>
            <consortium name="RefSeq"/>
        </authorList>
    </citation>
    <scope>IDENTIFICATION</scope>
    <source>
        <strain evidence="3">11010-0011.00</strain>
        <tissue evidence="3">Whole body</tissue>
    </source>
</reference>
<dbReference type="RefSeq" id="XP_030375520.1">
    <property type="nucleotide sequence ID" value="XM_030519660.1"/>
</dbReference>
<feature type="compositionally biased region" description="Low complexity" evidence="1">
    <location>
        <begin position="214"/>
        <end position="229"/>
    </location>
</feature>
<protein>
    <submittedName>
        <fullName evidence="3">Uncharacterized protein LOC115624814</fullName>
    </submittedName>
</protein>
<evidence type="ECO:0000313" key="3">
    <source>
        <dbReference type="RefSeq" id="XP_030375520.1"/>
    </source>
</evidence>
<organism evidence="2 3">
    <name type="scientific">Drosophila lebanonensis</name>
    <name type="common">Fruit fly</name>
    <name type="synonym">Scaptodrosophila lebanonensis</name>
    <dbReference type="NCBI Taxonomy" id="7225"/>
    <lineage>
        <taxon>Eukaryota</taxon>
        <taxon>Metazoa</taxon>
        <taxon>Ecdysozoa</taxon>
        <taxon>Arthropoda</taxon>
        <taxon>Hexapoda</taxon>
        <taxon>Insecta</taxon>
        <taxon>Pterygota</taxon>
        <taxon>Neoptera</taxon>
        <taxon>Endopterygota</taxon>
        <taxon>Diptera</taxon>
        <taxon>Brachycera</taxon>
        <taxon>Muscomorpha</taxon>
        <taxon>Ephydroidea</taxon>
        <taxon>Drosophilidae</taxon>
        <taxon>Scaptodrosophila</taxon>
    </lineage>
</organism>
<gene>
    <name evidence="3" type="primary">LOC115624814</name>
</gene>
<name>A0A6J2TJ91_DROLE</name>
<accession>A0A6J2TJ91</accession>
<evidence type="ECO:0000313" key="2">
    <source>
        <dbReference type="Proteomes" id="UP000504634"/>
    </source>
</evidence>
<sequence length="240" mass="26036">MWVMLSPCRNPVNWLATNCLPLSVWTVSGTPNAENTSSCRNRTTAAAVAFGIARNHTNLDRWSRTTRMVVFPLLDLGYGPRKSRYSLCIGRSDTVSAPITGLANCVLCFVALHVSQPATYLLTCATIPGQKKNCLSRSMVLFMPPCIAASLSWACCIRAADTGRGTQSFQENSSRSGRVNCARLYNSPSSTRKSGNSSAFSRTCFSRSVYSAPSNSVVSKSKKSTSSSSKGRERGQRPPR</sequence>